<keyword evidence="5" id="KW-0067">ATP-binding</keyword>
<keyword evidence="3" id="KW-0547">Nucleotide-binding</keyword>
<dbReference type="EMBL" id="KZ613977">
    <property type="protein sequence ID" value="PMD29134.1"/>
    <property type="molecule type" value="Genomic_DNA"/>
</dbReference>
<dbReference type="InterPro" id="IPR051852">
    <property type="entry name" value="Alpha-type_PK"/>
</dbReference>
<dbReference type="PANTHER" id="PTHR45992:SF11">
    <property type="entry name" value="ALPHA-TYPE PROTEIN KINASE DOMAIN-CONTAINING PROTEIN"/>
    <property type="match status" value="1"/>
</dbReference>
<keyword evidence="1" id="KW-0723">Serine/threonine-protein kinase</keyword>
<sequence>MPKKGCARFNGGSGCDVDEIPFERVAFKKCHKGTYWDGKREGQECVVKEFKDGSVYDEYYFATELDVVDRTIAIVDEFNKANILGSTGKVKVNKPTIATGIGSITGLKCMAEPYIANFEKFNSNSGWVNPKGGVWCDAIQALSHFSFHITRGKYLLCDLQGGVYQDGFVLTDPIIMSQRGDQGPGDLGAEGIRRWFQKHRCSRYCRSSWATPGGRGTGRPANEHTVYSLQRRPSRFPMSGFEASYF</sequence>
<dbReference type="Pfam" id="PF02816">
    <property type="entry name" value="Alpha_kinase"/>
    <property type="match status" value="1"/>
</dbReference>
<keyword evidence="8" id="KW-1185">Reference proteome</keyword>
<dbReference type="Gene3D" id="3.20.200.10">
    <property type="entry name" value="MHCK/EF2 kinase"/>
    <property type="match status" value="1"/>
</dbReference>
<dbReference type="SUPFAM" id="SSF56112">
    <property type="entry name" value="Protein kinase-like (PK-like)"/>
    <property type="match status" value="1"/>
</dbReference>
<evidence type="ECO:0000256" key="2">
    <source>
        <dbReference type="ARBA" id="ARBA00022679"/>
    </source>
</evidence>
<name>A0A2J6QSA2_HYAVF</name>
<evidence type="ECO:0000256" key="5">
    <source>
        <dbReference type="ARBA" id="ARBA00022840"/>
    </source>
</evidence>
<evidence type="ECO:0000256" key="3">
    <source>
        <dbReference type="ARBA" id="ARBA00022741"/>
    </source>
</evidence>
<protein>
    <submittedName>
        <fullName evidence="7">Kinase-like protein</fullName>
    </submittedName>
</protein>
<keyword evidence="4 7" id="KW-0418">Kinase</keyword>
<dbReference type="Proteomes" id="UP000235786">
    <property type="component" value="Unassembled WGS sequence"/>
</dbReference>
<dbReference type="AlphaFoldDB" id="A0A2J6QSA2"/>
<dbReference type="InterPro" id="IPR004166">
    <property type="entry name" value="a-kinase_dom"/>
</dbReference>
<dbReference type="SMART" id="SM00811">
    <property type="entry name" value="Alpha_kinase"/>
    <property type="match status" value="1"/>
</dbReference>
<evidence type="ECO:0000259" key="6">
    <source>
        <dbReference type="PROSITE" id="PS51158"/>
    </source>
</evidence>
<evidence type="ECO:0000256" key="4">
    <source>
        <dbReference type="ARBA" id="ARBA00022777"/>
    </source>
</evidence>
<evidence type="ECO:0000313" key="7">
    <source>
        <dbReference type="EMBL" id="PMD29134.1"/>
    </source>
</evidence>
<evidence type="ECO:0000256" key="1">
    <source>
        <dbReference type="ARBA" id="ARBA00022527"/>
    </source>
</evidence>
<accession>A0A2J6QSA2</accession>
<dbReference type="InterPro" id="IPR011009">
    <property type="entry name" value="Kinase-like_dom_sf"/>
</dbReference>
<dbReference type="PANTHER" id="PTHR45992">
    <property type="entry name" value="EUKARYOTIC ELONGATION FACTOR 2 KINASE-RELATED"/>
    <property type="match status" value="1"/>
</dbReference>
<dbReference type="GO" id="GO:0005524">
    <property type="term" value="F:ATP binding"/>
    <property type="evidence" value="ECO:0007669"/>
    <property type="project" value="UniProtKB-KW"/>
</dbReference>
<dbReference type="GO" id="GO:0004674">
    <property type="term" value="F:protein serine/threonine kinase activity"/>
    <property type="evidence" value="ECO:0007669"/>
    <property type="project" value="UniProtKB-KW"/>
</dbReference>
<dbReference type="STRING" id="1149755.A0A2J6QSA2"/>
<dbReference type="PROSITE" id="PS51158">
    <property type="entry name" value="ALPHA_KINASE"/>
    <property type="match status" value="1"/>
</dbReference>
<proteinExistence type="predicted"/>
<keyword evidence="2" id="KW-0808">Transferase</keyword>
<gene>
    <name evidence="7" type="ORF">L207DRAFT_445850</name>
</gene>
<reference evidence="7 8" key="1">
    <citation type="submission" date="2016-04" db="EMBL/GenBank/DDBJ databases">
        <title>A degradative enzymes factory behind the ericoid mycorrhizal symbiosis.</title>
        <authorList>
            <consortium name="DOE Joint Genome Institute"/>
            <person name="Martino E."/>
            <person name="Morin E."/>
            <person name="Grelet G."/>
            <person name="Kuo A."/>
            <person name="Kohler A."/>
            <person name="Daghino S."/>
            <person name="Barry K."/>
            <person name="Choi C."/>
            <person name="Cichocki N."/>
            <person name="Clum A."/>
            <person name="Copeland A."/>
            <person name="Hainaut M."/>
            <person name="Haridas S."/>
            <person name="Labutti K."/>
            <person name="Lindquist E."/>
            <person name="Lipzen A."/>
            <person name="Khouja H.-R."/>
            <person name="Murat C."/>
            <person name="Ohm R."/>
            <person name="Olson A."/>
            <person name="Spatafora J."/>
            <person name="Veneault-Fourrey C."/>
            <person name="Henrissat B."/>
            <person name="Grigoriev I."/>
            <person name="Martin F."/>
            <person name="Perotto S."/>
        </authorList>
    </citation>
    <scope>NUCLEOTIDE SEQUENCE [LARGE SCALE GENOMIC DNA]</scope>
    <source>
        <strain evidence="7 8">F</strain>
    </source>
</reference>
<feature type="domain" description="Alpha-type protein kinase" evidence="6">
    <location>
        <begin position="1"/>
        <end position="213"/>
    </location>
</feature>
<dbReference type="OrthoDB" id="301415at2759"/>
<organism evidence="7 8">
    <name type="scientific">Hyaloscypha variabilis (strain UAMH 11265 / GT02V1 / F)</name>
    <name type="common">Meliniomyces variabilis</name>
    <dbReference type="NCBI Taxonomy" id="1149755"/>
    <lineage>
        <taxon>Eukaryota</taxon>
        <taxon>Fungi</taxon>
        <taxon>Dikarya</taxon>
        <taxon>Ascomycota</taxon>
        <taxon>Pezizomycotina</taxon>
        <taxon>Leotiomycetes</taxon>
        <taxon>Helotiales</taxon>
        <taxon>Hyaloscyphaceae</taxon>
        <taxon>Hyaloscypha</taxon>
        <taxon>Hyaloscypha variabilis</taxon>
    </lineage>
</organism>
<evidence type="ECO:0000313" key="8">
    <source>
        <dbReference type="Proteomes" id="UP000235786"/>
    </source>
</evidence>